<protein>
    <recommendedName>
        <fullName evidence="3">ATP-dependent DNA helicase</fullName>
    </recommendedName>
</protein>
<dbReference type="EMBL" id="CAVLGL010000013">
    <property type="protein sequence ID" value="CAK1580049.1"/>
    <property type="molecule type" value="Genomic_DNA"/>
</dbReference>
<sequence length="151" mass="17307">MKLLLIGDGKVPHFENKIPIDRDLGEKATSIESLISKVYPDIVEIENKDYQWMCQRAILAATNSSVDEINDLILTKLPGDIVTYTSIDNVMDQEDAVHYPQEFLNSLNPSGLPPHSLKLKIVDSHYVRDRSSKQYLDEQLNFPILYKLYLE</sequence>
<name>A0AAV1KC10_9NEOP</name>
<dbReference type="PANTHER" id="PTHR10492">
    <property type="match status" value="1"/>
</dbReference>
<evidence type="ECO:0000313" key="2">
    <source>
        <dbReference type="Proteomes" id="UP001314205"/>
    </source>
</evidence>
<evidence type="ECO:0008006" key="3">
    <source>
        <dbReference type="Google" id="ProtNLM"/>
    </source>
</evidence>
<dbReference type="Proteomes" id="UP001314205">
    <property type="component" value="Unassembled WGS sequence"/>
</dbReference>
<accession>A0AAV1KC10</accession>
<gene>
    <name evidence="1" type="ORF">PARMNEM_LOCUS1904</name>
</gene>
<organism evidence="1 2">
    <name type="scientific">Parnassius mnemosyne</name>
    <name type="common">clouded apollo</name>
    <dbReference type="NCBI Taxonomy" id="213953"/>
    <lineage>
        <taxon>Eukaryota</taxon>
        <taxon>Metazoa</taxon>
        <taxon>Ecdysozoa</taxon>
        <taxon>Arthropoda</taxon>
        <taxon>Hexapoda</taxon>
        <taxon>Insecta</taxon>
        <taxon>Pterygota</taxon>
        <taxon>Neoptera</taxon>
        <taxon>Endopterygota</taxon>
        <taxon>Lepidoptera</taxon>
        <taxon>Glossata</taxon>
        <taxon>Ditrysia</taxon>
        <taxon>Papilionoidea</taxon>
        <taxon>Papilionidae</taxon>
        <taxon>Parnassiinae</taxon>
        <taxon>Parnassini</taxon>
        <taxon>Parnassius</taxon>
        <taxon>Driopa</taxon>
    </lineage>
</organism>
<dbReference type="AlphaFoldDB" id="A0AAV1KC10"/>
<proteinExistence type="predicted"/>
<keyword evidence="2" id="KW-1185">Reference proteome</keyword>
<reference evidence="1 2" key="1">
    <citation type="submission" date="2023-11" db="EMBL/GenBank/DDBJ databases">
        <authorList>
            <person name="Hedman E."/>
            <person name="Englund M."/>
            <person name="Stromberg M."/>
            <person name="Nyberg Akerstrom W."/>
            <person name="Nylinder S."/>
            <person name="Jareborg N."/>
            <person name="Kallberg Y."/>
            <person name="Kronander E."/>
        </authorList>
    </citation>
    <scope>NUCLEOTIDE SEQUENCE [LARGE SCALE GENOMIC DNA]</scope>
</reference>
<evidence type="ECO:0000313" key="1">
    <source>
        <dbReference type="EMBL" id="CAK1580049.1"/>
    </source>
</evidence>
<dbReference type="PANTHER" id="PTHR10492:SF57">
    <property type="entry name" value="ATP-DEPENDENT DNA HELICASE"/>
    <property type="match status" value="1"/>
</dbReference>
<comment type="caution">
    <text evidence="1">The sequence shown here is derived from an EMBL/GenBank/DDBJ whole genome shotgun (WGS) entry which is preliminary data.</text>
</comment>